<dbReference type="EMBL" id="CM046395">
    <property type="protein sequence ID" value="KAI8541248.1"/>
    <property type="molecule type" value="Genomic_DNA"/>
</dbReference>
<dbReference type="Proteomes" id="UP001062846">
    <property type="component" value="Chromosome 8"/>
</dbReference>
<comment type="caution">
    <text evidence="1">The sequence shown here is derived from an EMBL/GenBank/DDBJ whole genome shotgun (WGS) entry which is preliminary data.</text>
</comment>
<protein>
    <submittedName>
        <fullName evidence="1">Uncharacterized protein</fullName>
    </submittedName>
</protein>
<evidence type="ECO:0000313" key="2">
    <source>
        <dbReference type="Proteomes" id="UP001062846"/>
    </source>
</evidence>
<name>A0ACC0MJM5_RHOML</name>
<reference evidence="1" key="1">
    <citation type="submission" date="2022-02" db="EMBL/GenBank/DDBJ databases">
        <title>Plant Genome Project.</title>
        <authorList>
            <person name="Zhang R.-G."/>
        </authorList>
    </citation>
    <scope>NUCLEOTIDE SEQUENCE</scope>
    <source>
        <strain evidence="1">AT1</strain>
    </source>
</reference>
<keyword evidence="2" id="KW-1185">Reference proteome</keyword>
<sequence>MAADQRKRRLNSAIISTSRELGRAKKKKVGLLQGDLNMRSNISLKWDDKKKSVVAMRGQIGLSRKDMVPFIDHVPLCNNILADVLSVPHEIFDLDNLKEVLSCEVWQTHLSENERNYLTQFLPKGAEMHRIVQELLAGDNFHFGNPFLKWQVLILMGASLCAGNLHPDAVIHHGKCLKTSKKSYYSGLQKYHNGMIGNLLLWKERWGSCKDPEEIVEQIWRNRKQAERSITFDANECRYHDAEEDLAATSESGSWAANEKAVSIDNQNLMRKHGELQRRDGSVVVEKPRKGENLRKQNIQFGDGSRYMSYIKVSREQHQRVKSSIKDSSSTILSRTLNRVLGNLDAFHIQPFEEFEEEERKKLHQHWMRRKRVAVSQYLVEEKGNSENFPRERIDDGVENVKSAMASEDEEGEKPDQEMADDGPVKCEPFIKDDYATLHISTDNHDSQPIPSLNRCHEFVPMNLDPGIHIAMGKDDNPANLSQYPETLNHMSNVVSQGVPHSSSTDVWPAVSMQESCYHPTSLNHAYASPHELSLGHSLVFEEQQSRLIDLESRNHEEDTVKDLLLIQPNDMTFFNPYTDLEVQNRNELLQHLFKGQEGLPYRQEQKQRHLDFQPASNVPMVTGQFSGHFGPQLRPSLPLERLNDVYMHQNVQENPFSDGGRYITPRQEHLPSINAQDWAVNTPPHGISVPLPSQLGGGMLGRNWFSGENRACGGWSSLDAIGPTQIIGNRSNADQSLFGVLSQCNGELRPGPPYHLTGSNEHFIQPGTYHGLGALFPTASNALPNAGNSLNYYNGHEATAPVKNNSTEWMSVPHQSSALQDIMGKPFLRSWNN</sequence>
<proteinExistence type="predicted"/>
<evidence type="ECO:0000313" key="1">
    <source>
        <dbReference type="EMBL" id="KAI8541248.1"/>
    </source>
</evidence>
<organism evidence="1 2">
    <name type="scientific">Rhododendron molle</name>
    <name type="common">Chinese azalea</name>
    <name type="synonym">Azalea mollis</name>
    <dbReference type="NCBI Taxonomy" id="49168"/>
    <lineage>
        <taxon>Eukaryota</taxon>
        <taxon>Viridiplantae</taxon>
        <taxon>Streptophyta</taxon>
        <taxon>Embryophyta</taxon>
        <taxon>Tracheophyta</taxon>
        <taxon>Spermatophyta</taxon>
        <taxon>Magnoliopsida</taxon>
        <taxon>eudicotyledons</taxon>
        <taxon>Gunneridae</taxon>
        <taxon>Pentapetalae</taxon>
        <taxon>asterids</taxon>
        <taxon>Ericales</taxon>
        <taxon>Ericaceae</taxon>
        <taxon>Ericoideae</taxon>
        <taxon>Rhodoreae</taxon>
        <taxon>Rhododendron</taxon>
    </lineage>
</organism>
<gene>
    <name evidence="1" type="ORF">RHMOL_Rhmol08G0046900</name>
</gene>
<accession>A0ACC0MJM5</accession>